<reference evidence="3 4" key="1">
    <citation type="submission" date="2019-09" db="EMBL/GenBank/DDBJ databases">
        <authorList>
            <person name="Feng G."/>
        </authorList>
    </citation>
    <scope>NUCLEOTIDE SEQUENCE [LARGE SCALE GENOMIC DNA]</scope>
    <source>
        <strain evidence="2 3">KACC 19283</strain>
        <strain evidence="1 4">KACC 19284</strain>
    </source>
</reference>
<protein>
    <submittedName>
        <fullName evidence="2">Uncharacterized protein</fullName>
    </submittedName>
</protein>
<dbReference type="Proteomes" id="UP000326364">
    <property type="component" value="Unassembled WGS sequence"/>
</dbReference>
<proteinExistence type="predicted"/>
<comment type="caution">
    <text evidence="2">The sequence shown here is derived from an EMBL/GenBank/DDBJ whole genome shotgun (WGS) entry which is preliminary data.</text>
</comment>
<accession>A0A5J5I3T4</accession>
<dbReference type="AlphaFoldDB" id="A0A5J5I3T4"/>
<dbReference type="EMBL" id="VYQA01000007">
    <property type="protein sequence ID" value="KAA9029752.1"/>
    <property type="molecule type" value="Genomic_DNA"/>
</dbReference>
<gene>
    <name evidence="2" type="ORF">F4U95_11020</name>
    <name evidence="1" type="ORF">F4U96_11075</name>
</gene>
<dbReference type="RefSeq" id="WP_150425714.1">
    <property type="nucleotide sequence ID" value="NZ_VYQA01000007.1"/>
</dbReference>
<name>A0A5J5I3T4_9SPHN</name>
<keyword evidence="4" id="KW-1185">Reference proteome</keyword>
<dbReference type="Proteomes" id="UP000325933">
    <property type="component" value="Unassembled WGS sequence"/>
</dbReference>
<evidence type="ECO:0000313" key="3">
    <source>
        <dbReference type="Proteomes" id="UP000325933"/>
    </source>
</evidence>
<dbReference type="EMBL" id="VYQB01000007">
    <property type="protein sequence ID" value="KAA9016773.1"/>
    <property type="molecule type" value="Genomic_DNA"/>
</dbReference>
<organism evidence="2 3">
    <name type="scientific">Sphingobium limneticum</name>
    <dbReference type="NCBI Taxonomy" id="1007511"/>
    <lineage>
        <taxon>Bacteria</taxon>
        <taxon>Pseudomonadati</taxon>
        <taxon>Pseudomonadota</taxon>
        <taxon>Alphaproteobacteria</taxon>
        <taxon>Sphingomonadales</taxon>
        <taxon>Sphingomonadaceae</taxon>
        <taxon>Sphingobium</taxon>
    </lineage>
</organism>
<evidence type="ECO:0000313" key="1">
    <source>
        <dbReference type="EMBL" id="KAA9016773.1"/>
    </source>
</evidence>
<evidence type="ECO:0000313" key="4">
    <source>
        <dbReference type="Proteomes" id="UP000326364"/>
    </source>
</evidence>
<sequence length="96" mass="10604">MALHPQVAALAAQLDDLSRLLRRHDARVWADKVDLLHRMVADSNFNGVERYLALYEGEGGFVDLTLADPAAQAELNSCRTAARAMAQRLAQEEQAD</sequence>
<evidence type="ECO:0000313" key="2">
    <source>
        <dbReference type="EMBL" id="KAA9029752.1"/>
    </source>
</evidence>